<dbReference type="SUPFAM" id="SSF82171">
    <property type="entry name" value="DPP6 N-terminal domain-like"/>
    <property type="match status" value="1"/>
</dbReference>
<protein>
    <submittedName>
        <fullName evidence="3">Transcriptional regulator</fullName>
    </submittedName>
</protein>
<keyword evidence="2" id="KW-0732">Signal</keyword>
<evidence type="ECO:0000313" key="3">
    <source>
        <dbReference type="EMBL" id="MBD3919002.1"/>
    </source>
</evidence>
<feature type="chain" id="PRO_5047406952" evidence="2">
    <location>
        <begin position="24"/>
        <end position="417"/>
    </location>
</feature>
<reference evidence="3 4" key="1">
    <citation type="submission" date="2020-09" db="EMBL/GenBank/DDBJ databases">
        <title>Paenibacillus sp. strain PR3 16S rRNA gene Genome sequencing and assembly.</title>
        <authorList>
            <person name="Kim J."/>
        </authorList>
    </citation>
    <scope>NUCLEOTIDE SEQUENCE [LARGE SCALE GENOMIC DNA]</scope>
    <source>
        <strain evidence="3 4">PR3</strain>
    </source>
</reference>
<evidence type="ECO:0000256" key="2">
    <source>
        <dbReference type="SAM" id="SignalP"/>
    </source>
</evidence>
<dbReference type="Proteomes" id="UP000609346">
    <property type="component" value="Unassembled WGS sequence"/>
</dbReference>
<keyword evidence="4" id="KW-1185">Reference proteome</keyword>
<organism evidence="3 4">
    <name type="scientific">Paenibacillus terricola</name>
    <dbReference type="NCBI Taxonomy" id="2763503"/>
    <lineage>
        <taxon>Bacteria</taxon>
        <taxon>Bacillati</taxon>
        <taxon>Bacillota</taxon>
        <taxon>Bacilli</taxon>
        <taxon>Bacillales</taxon>
        <taxon>Paenibacillaceae</taxon>
        <taxon>Paenibacillus</taxon>
    </lineage>
</organism>
<sequence length="417" mass="46610">MMRMKVVVVTILISGLIAGCTHARLNHTPASDTAEATLPINNNSSLNQVDDIRDKPSANSSEPSTPLELHLEGIQGHIKNIYYADENHVLISANKLYLYNLETGRTTAETSDEGFDQEWVQSVEDGYVVVGVAVDPGTQSSGLITTGVVISYSAIFYDPHLVKQSEFHFDSLLQEKEQILSLKSIAFTTDGKLVAYATTNGLYLYDFKTAQQTTITNLKSMDLEDLQARSGLVTFEQIGFTNWDKSLAFKAQSLDIPLVPDRPSFDTCGTVNIDRNNLLSNQRFENYSCKELTAYNEHVLFAEDFTKPSRKLLVMNMTNGKTKFLSMIEEGESQFVSGSDRGSYFATTLAEHTSWKVRIYDVSTGKLEDEQQIPSDGDMRYMDQDPIVRIIDERRVYIVLVGAKNIEVKTKVVVGQF</sequence>
<feature type="region of interest" description="Disordered" evidence="1">
    <location>
        <begin position="37"/>
        <end position="66"/>
    </location>
</feature>
<feature type="signal peptide" evidence="2">
    <location>
        <begin position="1"/>
        <end position="23"/>
    </location>
</feature>
<gene>
    <name evidence="3" type="ORF">H8B09_09575</name>
</gene>
<accession>A0ABR8MSQ3</accession>
<proteinExistence type="predicted"/>
<dbReference type="PROSITE" id="PS51257">
    <property type="entry name" value="PROKAR_LIPOPROTEIN"/>
    <property type="match status" value="1"/>
</dbReference>
<dbReference type="EMBL" id="JACXZA010000002">
    <property type="protein sequence ID" value="MBD3919002.1"/>
    <property type="molecule type" value="Genomic_DNA"/>
</dbReference>
<evidence type="ECO:0000313" key="4">
    <source>
        <dbReference type="Proteomes" id="UP000609346"/>
    </source>
</evidence>
<comment type="caution">
    <text evidence="3">The sequence shown here is derived from an EMBL/GenBank/DDBJ whole genome shotgun (WGS) entry which is preliminary data.</text>
</comment>
<dbReference type="RefSeq" id="WP_191203279.1">
    <property type="nucleotide sequence ID" value="NZ_JACXZA010000002.1"/>
</dbReference>
<name>A0ABR8MSQ3_9BACL</name>
<feature type="compositionally biased region" description="Polar residues" evidence="1">
    <location>
        <begin position="39"/>
        <end position="48"/>
    </location>
</feature>
<evidence type="ECO:0000256" key="1">
    <source>
        <dbReference type="SAM" id="MobiDB-lite"/>
    </source>
</evidence>